<protein>
    <submittedName>
        <fullName evidence="1">Uncharacterized protein</fullName>
    </submittedName>
</protein>
<dbReference type="EMBL" id="OIVN01005246">
    <property type="protein sequence ID" value="SPD21603.1"/>
    <property type="molecule type" value="Genomic_DNA"/>
</dbReference>
<name>A0A2N9IBY9_FAGSY</name>
<dbReference type="AlphaFoldDB" id="A0A2N9IBY9"/>
<organism evidence="1">
    <name type="scientific">Fagus sylvatica</name>
    <name type="common">Beechnut</name>
    <dbReference type="NCBI Taxonomy" id="28930"/>
    <lineage>
        <taxon>Eukaryota</taxon>
        <taxon>Viridiplantae</taxon>
        <taxon>Streptophyta</taxon>
        <taxon>Embryophyta</taxon>
        <taxon>Tracheophyta</taxon>
        <taxon>Spermatophyta</taxon>
        <taxon>Magnoliopsida</taxon>
        <taxon>eudicotyledons</taxon>
        <taxon>Gunneridae</taxon>
        <taxon>Pentapetalae</taxon>
        <taxon>rosids</taxon>
        <taxon>fabids</taxon>
        <taxon>Fagales</taxon>
        <taxon>Fagaceae</taxon>
        <taxon>Fagus</taxon>
    </lineage>
</organism>
<reference evidence="1" key="1">
    <citation type="submission" date="2018-02" db="EMBL/GenBank/DDBJ databases">
        <authorList>
            <person name="Cohen D.B."/>
            <person name="Kent A.D."/>
        </authorList>
    </citation>
    <scope>NUCLEOTIDE SEQUENCE</scope>
</reference>
<sequence>MLLVMLQQTLMMKLQQKLLQKNVTADVADDVLALDAASDVATDVTDFVVPTADEIPRFRLGMLFPLWKRFGLKNYVSTDVASEVAANATNFVVPTADKILAWVPIANKTPTMEQFPVGGEIPIVERTYAQDSIEANCTAITPKKKNVGPKDADASNNIGMMENEDVYVTKNIELVAGVMVEVHIAN</sequence>
<proteinExistence type="predicted"/>
<gene>
    <name evidence="1" type="ORF">FSB_LOCUS49485</name>
</gene>
<accession>A0A2N9IBY9</accession>
<evidence type="ECO:0000313" key="1">
    <source>
        <dbReference type="EMBL" id="SPD21603.1"/>
    </source>
</evidence>